<proteinExistence type="predicted"/>
<dbReference type="RefSeq" id="WP_103873760.1">
    <property type="nucleotide sequence ID" value="NZ_FNUY01000007.1"/>
</dbReference>
<evidence type="ECO:0008006" key="4">
    <source>
        <dbReference type="Google" id="ProtNLM"/>
    </source>
</evidence>
<sequence>MSAALLGAAMKAKLGSRTRKLVLIKLVDCCHEDGTHIYPSLATVAEDAECSIVTARRTLKEFVAVGLLRMVREGGAGRRSTNHYEMDVDLLFRLRRPEFWPALEAAALHDPLPDNDDEDDSSHAQGAGGAVNASPPCETKGNTVIPYHGDTLSSGALRVSSDETQPLSRTLKESERERAHERGDTPTSEGEPAGTAEVRPSATLDDFRKAYPHAGADEQAALASAWATVPFGERWAAIDGIPGFVSERKAAGYAGRLSGPKYLSGFNWRHVPKQAADRALAQAAGAFVEIKGWSREWWLMLLARIADGQRQKISFSVQQADAGKSISVAAGDLTAAVKRIGELQPYRCDGPEIDAWRPWLGAKGARIPVFKGDFRVFLPGALPPGRKDDDGDDGVTF</sequence>
<protein>
    <recommendedName>
        <fullName evidence="4">Helix-turn-helix domain-containing protein</fullName>
    </recommendedName>
</protein>
<dbReference type="OrthoDB" id="7864318at2"/>
<feature type="compositionally biased region" description="Basic and acidic residues" evidence="1">
    <location>
        <begin position="170"/>
        <end position="184"/>
    </location>
</feature>
<evidence type="ECO:0000313" key="2">
    <source>
        <dbReference type="EMBL" id="SEG59010.1"/>
    </source>
</evidence>
<dbReference type="Proteomes" id="UP000236743">
    <property type="component" value="Unassembled WGS sequence"/>
</dbReference>
<name>A0A1H6BEB7_9HYPH</name>
<evidence type="ECO:0000313" key="3">
    <source>
        <dbReference type="Proteomes" id="UP000236743"/>
    </source>
</evidence>
<dbReference type="EMBL" id="FNUY01000007">
    <property type="protein sequence ID" value="SEG59010.1"/>
    <property type="molecule type" value="Genomic_DNA"/>
</dbReference>
<organism evidence="2 3">
    <name type="scientific">Bosea lathyri</name>
    <dbReference type="NCBI Taxonomy" id="1036778"/>
    <lineage>
        <taxon>Bacteria</taxon>
        <taxon>Pseudomonadati</taxon>
        <taxon>Pseudomonadota</taxon>
        <taxon>Alphaproteobacteria</taxon>
        <taxon>Hyphomicrobiales</taxon>
        <taxon>Boseaceae</taxon>
        <taxon>Bosea</taxon>
    </lineage>
</organism>
<dbReference type="AlphaFoldDB" id="A0A1H6BEB7"/>
<reference evidence="2 3" key="1">
    <citation type="submission" date="2016-10" db="EMBL/GenBank/DDBJ databases">
        <authorList>
            <person name="de Groot N.N."/>
        </authorList>
    </citation>
    <scope>NUCLEOTIDE SEQUENCE [LARGE SCALE GENOMIC DNA]</scope>
    <source>
        <strain evidence="2 3">DSM 26656</strain>
    </source>
</reference>
<feature type="region of interest" description="Disordered" evidence="1">
    <location>
        <begin position="110"/>
        <end position="201"/>
    </location>
</feature>
<accession>A0A1H6BEB7</accession>
<keyword evidence="3" id="KW-1185">Reference proteome</keyword>
<gene>
    <name evidence="2" type="ORF">SAMN04488115_107170</name>
</gene>
<evidence type="ECO:0000256" key="1">
    <source>
        <dbReference type="SAM" id="MobiDB-lite"/>
    </source>
</evidence>